<sequence>MPFQMKVQPVDARGGAAGIDQSKPAAKSRLKRLFERQLLRISAPEKPGDGRERERSDDGGEVDPSSVCLDKMVLSFMEEGGGERAPRGRCNCFNSIYDDSSDDDFNGGDHPPPADAAEFIKGLILCASNAERNLLADSSKIMDKTKNSKGKGECRRILVEELQSLGYDAAICKSKWDKSSSLPAGTISNKYYFNFFSRAWPQLTSRLTAGEYDYIDVVVDGGERLLVDVDFRSEFEIARSTKSYRAMLQHLPPLFVGRLPPIVAVVSEAARQSLKKKGLHVPPGGGRTTCGPSGCPPTLALPPTAAAQGRTLPSSRPRPYDQPPSPRRPATPRNRWRSPGNRRLRGRERELRSSPA</sequence>
<dbReference type="AlphaFoldDB" id="A0A8J5KWZ9"/>
<dbReference type="Proteomes" id="UP000734854">
    <property type="component" value="Unassembled WGS sequence"/>
</dbReference>
<accession>A0A8J5KWZ9</accession>
<reference evidence="2 3" key="1">
    <citation type="submission" date="2020-08" db="EMBL/GenBank/DDBJ databases">
        <title>Plant Genome Project.</title>
        <authorList>
            <person name="Zhang R.-G."/>
        </authorList>
    </citation>
    <scope>NUCLEOTIDE SEQUENCE [LARGE SCALE GENOMIC DNA]</scope>
    <source>
        <tissue evidence="2">Rhizome</tissue>
    </source>
</reference>
<keyword evidence="3" id="KW-1185">Reference proteome</keyword>
<feature type="region of interest" description="Disordered" evidence="1">
    <location>
        <begin position="276"/>
        <end position="356"/>
    </location>
</feature>
<dbReference type="PANTHER" id="PTHR31579">
    <property type="entry name" value="OS03G0796600 PROTEIN"/>
    <property type="match status" value="1"/>
</dbReference>
<evidence type="ECO:0000313" key="3">
    <source>
        <dbReference type="Proteomes" id="UP000734854"/>
    </source>
</evidence>
<gene>
    <name evidence="2" type="ORF">ZIOFF_047734</name>
</gene>
<feature type="region of interest" description="Disordered" evidence="1">
    <location>
        <begin position="39"/>
        <end position="65"/>
    </location>
</feature>
<dbReference type="Pfam" id="PF04720">
    <property type="entry name" value="PDDEXK_6"/>
    <property type="match status" value="2"/>
</dbReference>
<feature type="region of interest" description="Disordered" evidence="1">
    <location>
        <begin position="1"/>
        <end position="27"/>
    </location>
</feature>
<organism evidence="2 3">
    <name type="scientific">Zingiber officinale</name>
    <name type="common">Ginger</name>
    <name type="synonym">Amomum zingiber</name>
    <dbReference type="NCBI Taxonomy" id="94328"/>
    <lineage>
        <taxon>Eukaryota</taxon>
        <taxon>Viridiplantae</taxon>
        <taxon>Streptophyta</taxon>
        <taxon>Embryophyta</taxon>
        <taxon>Tracheophyta</taxon>
        <taxon>Spermatophyta</taxon>
        <taxon>Magnoliopsida</taxon>
        <taxon>Liliopsida</taxon>
        <taxon>Zingiberales</taxon>
        <taxon>Zingiberaceae</taxon>
        <taxon>Zingiber</taxon>
    </lineage>
</organism>
<feature type="compositionally biased region" description="Basic residues" evidence="1">
    <location>
        <begin position="334"/>
        <end position="346"/>
    </location>
</feature>
<feature type="compositionally biased region" description="Basic and acidic residues" evidence="1">
    <location>
        <begin position="347"/>
        <end position="356"/>
    </location>
</feature>
<dbReference type="NCBIfam" id="TIGR01615">
    <property type="entry name" value="A_thal_3542"/>
    <property type="match status" value="1"/>
</dbReference>
<feature type="compositionally biased region" description="Low complexity" evidence="1">
    <location>
        <begin position="296"/>
        <end position="307"/>
    </location>
</feature>
<feature type="compositionally biased region" description="Basic and acidic residues" evidence="1">
    <location>
        <begin position="46"/>
        <end position="58"/>
    </location>
</feature>
<dbReference type="EMBL" id="JACMSC010000013">
    <property type="protein sequence ID" value="KAG6492769.1"/>
    <property type="molecule type" value="Genomic_DNA"/>
</dbReference>
<dbReference type="InterPro" id="IPR006502">
    <property type="entry name" value="PDDEXK-like"/>
</dbReference>
<comment type="caution">
    <text evidence="2">The sequence shown here is derived from an EMBL/GenBank/DDBJ whole genome shotgun (WGS) entry which is preliminary data.</text>
</comment>
<evidence type="ECO:0000256" key="1">
    <source>
        <dbReference type="SAM" id="MobiDB-lite"/>
    </source>
</evidence>
<name>A0A8J5KWZ9_ZINOF</name>
<dbReference type="PANTHER" id="PTHR31579:SF1">
    <property type="entry name" value="OS03G0796600 PROTEIN"/>
    <property type="match status" value="1"/>
</dbReference>
<protein>
    <submittedName>
        <fullName evidence="2">Uncharacterized protein</fullName>
    </submittedName>
</protein>
<proteinExistence type="predicted"/>
<feature type="compositionally biased region" description="Pro residues" evidence="1">
    <location>
        <begin position="320"/>
        <end position="329"/>
    </location>
</feature>
<evidence type="ECO:0000313" key="2">
    <source>
        <dbReference type="EMBL" id="KAG6492769.1"/>
    </source>
</evidence>